<feature type="region of interest" description="Disordered" evidence="2">
    <location>
        <begin position="1"/>
        <end position="20"/>
    </location>
</feature>
<dbReference type="EMBL" id="BMHO01000001">
    <property type="protein sequence ID" value="GGD24587.1"/>
    <property type="molecule type" value="Genomic_DNA"/>
</dbReference>
<dbReference type="CDD" id="cd05233">
    <property type="entry name" value="SDR_c"/>
    <property type="match status" value="1"/>
</dbReference>
<sequence length="279" mass="28895">MSSYADTLSDPLARPGRPSEGRRVLVAGGGLSGVHGAIGFASAFTLARDGARIVIADRDLEAAERARELIVAEGAEAHVVIGDIANDETCAQLVTDAEAAFGGLDSVITTIGRGDLEGILDVDRAGWDSMLEVNLTTAWQLIRHAGPRLTRGGSIVTTSSGAAGSRGPGTPYNVAKAALEQLTIGAAATLAPRGVRVNAVRVGTIWSTFASRAFDDTLRRMRAEQVALRTEGTVWDIAQTIAFLAGDRARWVSGQVVAVDGGGPTPAPAGHTGQEEETS</sequence>
<dbReference type="InterPro" id="IPR020904">
    <property type="entry name" value="Sc_DH/Rdtase_CS"/>
</dbReference>
<dbReference type="SUPFAM" id="SSF51735">
    <property type="entry name" value="NAD(P)-binding Rossmann-fold domains"/>
    <property type="match status" value="1"/>
</dbReference>
<evidence type="ECO:0000313" key="3">
    <source>
        <dbReference type="EMBL" id="GGD24587.1"/>
    </source>
</evidence>
<reference evidence="3" key="2">
    <citation type="submission" date="2020-09" db="EMBL/GenBank/DDBJ databases">
        <authorList>
            <person name="Sun Q."/>
            <person name="Zhou Y."/>
        </authorList>
    </citation>
    <scope>NUCLEOTIDE SEQUENCE</scope>
    <source>
        <strain evidence="3">CGMCC 1.15152</strain>
    </source>
</reference>
<dbReference type="PROSITE" id="PS00061">
    <property type="entry name" value="ADH_SHORT"/>
    <property type="match status" value="1"/>
</dbReference>
<keyword evidence="4" id="KW-1185">Reference proteome</keyword>
<dbReference type="Gene3D" id="3.40.50.720">
    <property type="entry name" value="NAD(P)-binding Rossmann-like Domain"/>
    <property type="match status" value="1"/>
</dbReference>
<dbReference type="AlphaFoldDB" id="A0A917DCA9"/>
<protein>
    <submittedName>
        <fullName evidence="3">Dehydrogenase</fullName>
    </submittedName>
</protein>
<gene>
    <name evidence="3" type="ORF">GCM10010915_00670</name>
</gene>
<name>A0A917DCA9_9MICO</name>
<dbReference type="PANTHER" id="PTHR43943">
    <property type="entry name" value="DEHYDROGENASE/REDUCTASE (SDR FAMILY) MEMBER 4"/>
    <property type="match status" value="1"/>
</dbReference>
<dbReference type="InterPro" id="IPR002347">
    <property type="entry name" value="SDR_fam"/>
</dbReference>
<evidence type="ECO:0000313" key="4">
    <source>
        <dbReference type="Proteomes" id="UP000633205"/>
    </source>
</evidence>
<accession>A0A917DCA9</accession>
<comment type="caution">
    <text evidence="3">The sequence shown here is derived from an EMBL/GenBank/DDBJ whole genome shotgun (WGS) entry which is preliminary data.</text>
</comment>
<comment type="similarity">
    <text evidence="1">Belongs to the short-chain dehydrogenases/reductases (SDR) family.</text>
</comment>
<proteinExistence type="inferred from homology"/>
<organism evidence="3 4">
    <name type="scientific">Microbacterium faecale</name>
    <dbReference type="NCBI Taxonomy" id="1804630"/>
    <lineage>
        <taxon>Bacteria</taxon>
        <taxon>Bacillati</taxon>
        <taxon>Actinomycetota</taxon>
        <taxon>Actinomycetes</taxon>
        <taxon>Micrococcales</taxon>
        <taxon>Microbacteriaceae</taxon>
        <taxon>Microbacterium</taxon>
    </lineage>
</organism>
<dbReference type="PRINTS" id="PR00081">
    <property type="entry name" value="GDHRDH"/>
</dbReference>
<dbReference type="RefSeq" id="WP_188710345.1">
    <property type="nucleotide sequence ID" value="NZ_BMHO01000001.1"/>
</dbReference>
<dbReference type="InterPro" id="IPR036291">
    <property type="entry name" value="NAD(P)-bd_dom_sf"/>
</dbReference>
<evidence type="ECO:0000256" key="1">
    <source>
        <dbReference type="ARBA" id="ARBA00006484"/>
    </source>
</evidence>
<dbReference type="PANTHER" id="PTHR43943:SF2">
    <property type="entry name" value="DEHYDROGENASE_REDUCTASE 4"/>
    <property type="match status" value="1"/>
</dbReference>
<reference evidence="3" key="1">
    <citation type="journal article" date="2014" name="Int. J. Syst. Evol. Microbiol.">
        <title>Complete genome sequence of Corynebacterium casei LMG S-19264T (=DSM 44701T), isolated from a smear-ripened cheese.</title>
        <authorList>
            <consortium name="US DOE Joint Genome Institute (JGI-PGF)"/>
            <person name="Walter F."/>
            <person name="Albersmeier A."/>
            <person name="Kalinowski J."/>
            <person name="Ruckert C."/>
        </authorList>
    </citation>
    <scope>NUCLEOTIDE SEQUENCE</scope>
    <source>
        <strain evidence="3">CGMCC 1.15152</strain>
    </source>
</reference>
<dbReference type="Pfam" id="PF13561">
    <property type="entry name" value="adh_short_C2"/>
    <property type="match status" value="1"/>
</dbReference>
<evidence type="ECO:0000256" key="2">
    <source>
        <dbReference type="SAM" id="MobiDB-lite"/>
    </source>
</evidence>
<dbReference type="Proteomes" id="UP000633205">
    <property type="component" value="Unassembled WGS sequence"/>
</dbReference>
<feature type="region of interest" description="Disordered" evidence="2">
    <location>
        <begin position="260"/>
        <end position="279"/>
    </location>
</feature>